<dbReference type="Proteomes" id="UP001385951">
    <property type="component" value="Unassembled WGS sequence"/>
</dbReference>
<dbReference type="PANTHER" id="PTHR31736:SF11">
    <property type="entry name" value="EXOPOLYGALACTURONASE C-RELATED"/>
    <property type="match status" value="1"/>
</dbReference>
<sequence>MFRWYDISGCLFLFAKLTIQQKDSLYGARFKSWTGGNGLARNITWRNIQFDNVPFPTGPKPNSTSTNNTRVQDFLFENFKGTILDTPGYVEGSCVSDPCWYAVPEATGKEVAIFDLYPGTATNIVAKHISAKTVTGAEVDVMCNSTTISTDVGFKCQDGPFVPTAAGL</sequence>
<evidence type="ECO:0000256" key="3">
    <source>
        <dbReference type="ARBA" id="ARBA00022737"/>
    </source>
</evidence>
<evidence type="ECO:0000256" key="2">
    <source>
        <dbReference type="ARBA" id="ARBA00022525"/>
    </source>
</evidence>
<keyword evidence="3" id="KW-0677">Repeat</keyword>
<dbReference type="Gene3D" id="2.160.20.10">
    <property type="entry name" value="Single-stranded right-handed beta-helix, Pectin lyase-like"/>
    <property type="match status" value="1"/>
</dbReference>
<organism evidence="8 9">
    <name type="scientific">Cerrena zonata</name>
    <dbReference type="NCBI Taxonomy" id="2478898"/>
    <lineage>
        <taxon>Eukaryota</taxon>
        <taxon>Fungi</taxon>
        <taxon>Dikarya</taxon>
        <taxon>Basidiomycota</taxon>
        <taxon>Agaricomycotina</taxon>
        <taxon>Agaricomycetes</taxon>
        <taxon>Polyporales</taxon>
        <taxon>Cerrenaceae</taxon>
        <taxon>Cerrena</taxon>
    </lineage>
</organism>
<keyword evidence="4" id="KW-1015">Disulfide bond</keyword>
<dbReference type="InterPro" id="IPR012334">
    <property type="entry name" value="Pectin_lyas_fold"/>
</dbReference>
<proteinExistence type="predicted"/>
<dbReference type="SUPFAM" id="SSF51126">
    <property type="entry name" value="Pectin lyase-like"/>
    <property type="match status" value="1"/>
</dbReference>
<dbReference type="InterPro" id="IPR011050">
    <property type="entry name" value="Pectin_lyase_fold/virulence"/>
</dbReference>
<dbReference type="PANTHER" id="PTHR31736">
    <property type="match status" value="1"/>
</dbReference>
<accession>A0AAW0GVE5</accession>
<comment type="caution">
    <text evidence="8">The sequence shown here is derived from an EMBL/GenBank/DDBJ whole genome shotgun (WGS) entry which is preliminary data.</text>
</comment>
<reference evidence="8 9" key="1">
    <citation type="submission" date="2022-09" db="EMBL/GenBank/DDBJ databases">
        <authorList>
            <person name="Palmer J.M."/>
        </authorList>
    </citation>
    <scope>NUCLEOTIDE SEQUENCE [LARGE SCALE GENOMIC DNA]</scope>
    <source>
        <strain evidence="8 9">DSM 7382</strain>
    </source>
</reference>
<comment type="catalytic activity">
    <reaction evidence="7">
        <text>[(1-&gt;4)-alpha-D-galacturonosyl](n) + H2O = alpha-D-galacturonate + [(1-&gt;4)-alpha-D-galacturonosyl](n-1)</text>
        <dbReference type="Rhea" id="RHEA:14117"/>
        <dbReference type="Rhea" id="RHEA-COMP:14570"/>
        <dbReference type="Rhea" id="RHEA-COMP:14572"/>
        <dbReference type="ChEBI" id="CHEBI:15377"/>
        <dbReference type="ChEBI" id="CHEBI:58658"/>
        <dbReference type="ChEBI" id="CHEBI:140523"/>
        <dbReference type="EC" id="3.2.1.67"/>
    </reaction>
</comment>
<evidence type="ECO:0000256" key="7">
    <source>
        <dbReference type="ARBA" id="ARBA00048766"/>
    </source>
</evidence>
<evidence type="ECO:0000256" key="1">
    <source>
        <dbReference type="ARBA" id="ARBA00004613"/>
    </source>
</evidence>
<gene>
    <name evidence="8" type="ORF">QCA50_002445</name>
</gene>
<evidence type="ECO:0000313" key="9">
    <source>
        <dbReference type="Proteomes" id="UP001385951"/>
    </source>
</evidence>
<evidence type="ECO:0000256" key="6">
    <source>
        <dbReference type="ARBA" id="ARBA00038933"/>
    </source>
</evidence>
<comment type="function">
    <text evidence="5">Specific in hydrolyzing the terminal glycosidic bond of polygalacturonic acid and oligogalacturonates.</text>
</comment>
<comment type="subcellular location">
    <subcellularLocation>
        <location evidence="1">Secreted</location>
    </subcellularLocation>
</comment>
<dbReference type="GO" id="GO:0005576">
    <property type="term" value="C:extracellular region"/>
    <property type="evidence" value="ECO:0007669"/>
    <property type="project" value="UniProtKB-SubCell"/>
</dbReference>
<name>A0AAW0GVE5_9APHY</name>
<protein>
    <recommendedName>
        <fullName evidence="6">galacturonan 1,4-alpha-galacturonidase</fullName>
        <ecNumber evidence="6">3.2.1.67</ecNumber>
    </recommendedName>
</protein>
<dbReference type="GO" id="GO:0047911">
    <property type="term" value="F:galacturan 1,4-alpha-galacturonidase activity"/>
    <property type="evidence" value="ECO:0007669"/>
    <property type="project" value="UniProtKB-EC"/>
</dbReference>
<dbReference type="EC" id="3.2.1.67" evidence="6"/>
<evidence type="ECO:0000256" key="4">
    <source>
        <dbReference type="ARBA" id="ARBA00023157"/>
    </source>
</evidence>
<dbReference type="EMBL" id="JASBNA010000002">
    <property type="protein sequence ID" value="KAK7695255.1"/>
    <property type="molecule type" value="Genomic_DNA"/>
</dbReference>
<evidence type="ECO:0000313" key="8">
    <source>
        <dbReference type="EMBL" id="KAK7695255.1"/>
    </source>
</evidence>
<evidence type="ECO:0000256" key="5">
    <source>
        <dbReference type="ARBA" id="ARBA00037312"/>
    </source>
</evidence>
<keyword evidence="2" id="KW-0964">Secreted</keyword>
<keyword evidence="9" id="KW-1185">Reference proteome</keyword>
<dbReference type="AlphaFoldDB" id="A0AAW0GVE5"/>